<dbReference type="Proteomes" id="UP000650466">
    <property type="component" value="Unassembled WGS sequence"/>
</dbReference>
<proteinExistence type="predicted"/>
<organism evidence="2 3">
    <name type="scientific">Paenibacillus sedimenti</name>
    <dbReference type="NCBI Taxonomy" id="2770274"/>
    <lineage>
        <taxon>Bacteria</taxon>
        <taxon>Bacillati</taxon>
        <taxon>Bacillota</taxon>
        <taxon>Bacilli</taxon>
        <taxon>Bacillales</taxon>
        <taxon>Paenibacillaceae</taxon>
        <taxon>Paenibacillus</taxon>
    </lineage>
</organism>
<comment type="caution">
    <text evidence="2">The sequence shown here is derived from an EMBL/GenBank/DDBJ whole genome shotgun (WGS) entry which is preliminary data.</text>
</comment>
<accession>A0A926QMG2</accession>
<sequence>MKRVVAVAGDYYHPQQLIQQTLLTAMNADIADRSMHIDFCETEHLVKVLQELPDAVILFKEDRINPQDDQVSTWMTEEIAAAIVRYVKEGGGWLAWHSGLASYSVDGAYTTMLRGYFNYHPEQHSEVTYSILEDGEANPIRKFSFMDEHYFVHCDQERTEVFLKSESKDGQAVAGWRHEEGSGRVCCLTPAHTAAGLSNAEMLDQLASCIRWCCNSNHK</sequence>
<reference evidence="2" key="1">
    <citation type="submission" date="2020-09" db="EMBL/GenBank/DDBJ databases">
        <title>Draft Genome Sequence of Paenibacillus sp. WST5.</title>
        <authorList>
            <person name="Bao Z."/>
        </authorList>
    </citation>
    <scope>NUCLEOTIDE SEQUENCE</scope>
    <source>
        <strain evidence="2">WST5</strain>
    </source>
</reference>
<dbReference type="EMBL" id="JACVVD010000012">
    <property type="protein sequence ID" value="MBD0383652.1"/>
    <property type="molecule type" value="Genomic_DNA"/>
</dbReference>
<dbReference type="Gene3D" id="3.40.50.880">
    <property type="match status" value="1"/>
</dbReference>
<protein>
    <submittedName>
        <fullName evidence="2">ThuA domain-containing protein</fullName>
    </submittedName>
</protein>
<dbReference type="InterPro" id="IPR029010">
    <property type="entry name" value="ThuA-like"/>
</dbReference>
<keyword evidence="3" id="KW-1185">Reference proteome</keyword>
<dbReference type="Pfam" id="PF06283">
    <property type="entry name" value="ThuA"/>
    <property type="match status" value="1"/>
</dbReference>
<evidence type="ECO:0000313" key="3">
    <source>
        <dbReference type="Proteomes" id="UP000650466"/>
    </source>
</evidence>
<gene>
    <name evidence="2" type="ORF">ICC18_26600</name>
</gene>
<dbReference type="InterPro" id="IPR029062">
    <property type="entry name" value="Class_I_gatase-like"/>
</dbReference>
<dbReference type="AlphaFoldDB" id="A0A926QMG2"/>
<evidence type="ECO:0000259" key="1">
    <source>
        <dbReference type="Pfam" id="PF06283"/>
    </source>
</evidence>
<evidence type="ECO:0000313" key="2">
    <source>
        <dbReference type="EMBL" id="MBD0383652.1"/>
    </source>
</evidence>
<dbReference type="SUPFAM" id="SSF52317">
    <property type="entry name" value="Class I glutamine amidotransferase-like"/>
    <property type="match status" value="1"/>
</dbReference>
<dbReference type="RefSeq" id="WP_188177439.1">
    <property type="nucleotide sequence ID" value="NZ_JACVVD010000012.1"/>
</dbReference>
<name>A0A926QMG2_9BACL</name>
<feature type="domain" description="ThuA-like" evidence="1">
    <location>
        <begin position="72"/>
        <end position="213"/>
    </location>
</feature>